<keyword evidence="4" id="KW-0732">Signal</keyword>
<evidence type="ECO:0000256" key="1">
    <source>
        <dbReference type="ARBA" id="ARBA00001913"/>
    </source>
</evidence>
<dbReference type="CDD" id="cd16030">
    <property type="entry name" value="iduronate-2-sulfatase"/>
    <property type="match status" value="1"/>
</dbReference>
<dbReference type="SUPFAM" id="SSF53649">
    <property type="entry name" value="Alkaline phosphatase-like"/>
    <property type="match status" value="1"/>
</dbReference>
<dbReference type="InterPro" id="IPR000917">
    <property type="entry name" value="Sulfatase_N"/>
</dbReference>
<keyword evidence="5" id="KW-0378">Hydrolase</keyword>
<evidence type="ECO:0000256" key="6">
    <source>
        <dbReference type="ARBA" id="ARBA00022837"/>
    </source>
</evidence>
<sequence>MNRHVLYSLIGTVAGSMGLPVTAADHSAQKRMNVLLVMCDDLRPELGCYGVEAIHTPHIDRFASQSLVFEHAYCNIPVSGASRASLFTGMYPKFPHRFVNYTSRISHDAPDAIVLSQWFISHGYHTISNGKVIHHVEDKAETWSEAPWRLHPKGYDVYWAEYNKWELWLNSESGRHINPKTMRGPFAEIADVSDTAYDDGHVMQKTIADLRRLKSLNTPFFLACGFWKPHLPFCAPKKYWDLYDRDRIPMAHNRYRSKGLPSAVKNSNEINAYARVAAPTDEAFLREVKHGYYACVSYVDALFGRVMDELTALGLADNTIVILLGDHGWNLGEHGFVGKHNLMDNSTRIPLIVHVPGMEQGKTASMVELVDLYPTLCDLCHLPKPSAQLEGKSFLPVLRNKSTEIKQHVFVQWEGGDNLVDSRYSYAEWPKSGQQMLFDHQVDASENRNVVGDTLYLKVADEAAKKIRQQKKKYRLEAE</sequence>
<dbReference type="GO" id="GO:0046872">
    <property type="term" value="F:metal ion binding"/>
    <property type="evidence" value="ECO:0007669"/>
    <property type="project" value="UniProtKB-KW"/>
</dbReference>
<protein>
    <submittedName>
        <fullName evidence="9">Sulfatase</fullName>
    </submittedName>
</protein>
<comment type="similarity">
    <text evidence="2">Belongs to the sulfatase family.</text>
</comment>
<name>A0AB33IM22_9BACT</name>
<gene>
    <name evidence="9" type="ORF">GTC17253_03710</name>
</gene>
<dbReference type="EMBL" id="AP035785">
    <property type="protein sequence ID" value="BFO70405.1"/>
    <property type="molecule type" value="Genomic_DNA"/>
</dbReference>
<evidence type="ECO:0000313" key="9">
    <source>
        <dbReference type="EMBL" id="BFO70405.1"/>
    </source>
</evidence>
<evidence type="ECO:0000256" key="3">
    <source>
        <dbReference type="ARBA" id="ARBA00022723"/>
    </source>
</evidence>
<dbReference type="AlphaFoldDB" id="A0AB33IM22"/>
<reference evidence="9" key="1">
    <citation type="submission" date="2024-07" db="EMBL/GenBank/DDBJ databases">
        <title>Complete genome sequence of Prevotella sp. YM-2024 GTC17253.</title>
        <authorList>
            <person name="Hayashi M."/>
            <person name="Muto Y."/>
            <person name="Tanaka K."/>
            <person name="Niwa H."/>
        </authorList>
    </citation>
    <scope>NUCLEOTIDE SEQUENCE</scope>
    <source>
        <strain evidence="9">GTC17253</strain>
    </source>
</reference>
<dbReference type="InterPro" id="IPR017850">
    <property type="entry name" value="Alkaline_phosphatase_core_sf"/>
</dbReference>
<organism evidence="9">
    <name type="scientific">Prevotella sp. GTC17253</name>
    <dbReference type="NCBI Taxonomy" id="3236793"/>
    <lineage>
        <taxon>Bacteria</taxon>
        <taxon>Pseudomonadati</taxon>
        <taxon>Bacteroidota</taxon>
        <taxon>Bacteroidia</taxon>
        <taxon>Bacteroidales</taxon>
        <taxon>Prevotellaceae</taxon>
        <taxon>Prevotella</taxon>
    </lineage>
</organism>
<keyword evidence="3" id="KW-0479">Metal-binding</keyword>
<dbReference type="InterPro" id="IPR035874">
    <property type="entry name" value="IDS"/>
</dbReference>
<feature type="domain" description="Sulfatase N-terminal" evidence="8">
    <location>
        <begin position="33"/>
        <end position="380"/>
    </location>
</feature>
<evidence type="ECO:0000256" key="2">
    <source>
        <dbReference type="ARBA" id="ARBA00008779"/>
    </source>
</evidence>
<proteinExistence type="inferred from homology"/>
<comment type="cofactor">
    <cofactor evidence="1">
        <name>Ca(2+)</name>
        <dbReference type="ChEBI" id="CHEBI:29108"/>
    </cofactor>
</comment>
<dbReference type="GO" id="GO:0005737">
    <property type="term" value="C:cytoplasm"/>
    <property type="evidence" value="ECO:0007669"/>
    <property type="project" value="TreeGrafter"/>
</dbReference>
<accession>A0AB33IM22</accession>
<evidence type="ECO:0000256" key="4">
    <source>
        <dbReference type="ARBA" id="ARBA00022729"/>
    </source>
</evidence>
<dbReference type="GO" id="GO:0004423">
    <property type="term" value="F:iduronate-2-sulfatase activity"/>
    <property type="evidence" value="ECO:0007669"/>
    <property type="project" value="InterPro"/>
</dbReference>
<dbReference type="PANTHER" id="PTHR45953:SF1">
    <property type="entry name" value="IDURONATE 2-SULFATASE"/>
    <property type="match status" value="1"/>
</dbReference>
<comment type="PTM">
    <text evidence="7">The conversion to 3-oxoalanine (also known as C-formylglycine, FGly), of a serine or cysteine residue in prokaryotes and of a cysteine residue in eukaryotes, is critical for catalytic activity.</text>
</comment>
<keyword evidence="6" id="KW-0106">Calcium</keyword>
<dbReference type="PANTHER" id="PTHR45953">
    <property type="entry name" value="IDURONATE 2-SULFATASE"/>
    <property type="match status" value="1"/>
</dbReference>
<evidence type="ECO:0000256" key="5">
    <source>
        <dbReference type="ARBA" id="ARBA00022801"/>
    </source>
</evidence>
<evidence type="ECO:0000256" key="7">
    <source>
        <dbReference type="PIRSR" id="PIRSR600917-52"/>
    </source>
</evidence>
<feature type="modified residue" description="3-oxoalanine (Ser)" evidence="7">
    <location>
        <position position="79"/>
    </location>
</feature>
<dbReference type="Pfam" id="PF00884">
    <property type="entry name" value="Sulfatase"/>
    <property type="match status" value="1"/>
</dbReference>
<dbReference type="Gene3D" id="3.40.720.10">
    <property type="entry name" value="Alkaline Phosphatase, subunit A"/>
    <property type="match status" value="1"/>
</dbReference>
<evidence type="ECO:0000259" key="8">
    <source>
        <dbReference type="Pfam" id="PF00884"/>
    </source>
</evidence>